<evidence type="ECO:0008006" key="3">
    <source>
        <dbReference type="Google" id="ProtNLM"/>
    </source>
</evidence>
<reference evidence="1 2" key="1">
    <citation type="submission" date="2015-09" db="EMBL/GenBank/DDBJ databases">
        <authorList>
            <consortium name="Pathogen Informatics"/>
        </authorList>
    </citation>
    <scope>NUCLEOTIDE SEQUENCE [LARGE SCALE GENOMIC DNA]</scope>
    <source>
        <strain evidence="1 2">2789STDY5834960</strain>
    </source>
</reference>
<dbReference type="AlphaFoldDB" id="A0A173RPZ2"/>
<dbReference type="PaxDb" id="166486-ERS852572_00527"/>
<organism evidence="1 2">
    <name type="scientific">Roseburia intestinalis</name>
    <dbReference type="NCBI Taxonomy" id="166486"/>
    <lineage>
        <taxon>Bacteria</taxon>
        <taxon>Bacillati</taxon>
        <taxon>Bacillota</taxon>
        <taxon>Clostridia</taxon>
        <taxon>Lachnospirales</taxon>
        <taxon>Lachnospiraceae</taxon>
        <taxon>Roseburia</taxon>
    </lineage>
</organism>
<sequence>MEEKAKVTATPTIAEMCGIKYKEVDGLYYPILGESEPESYASLGKYGHRYLRALMENDRYLYNKYFMQGVLLDKAAEYENYAWQLYDTVLQGINKVRGIGLDTLEEKGFQVTFQENMQAAMTADEIVTEDLFATIDYNKRVRLERAKENIAFEQAETQRMEA</sequence>
<name>A0A173RPZ2_9FIRM</name>
<dbReference type="STRING" id="166486.ERS852572_00527"/>
<dbReference type="Pfam" id="PF14198">
    <property type="entry name" value="TnpV"/>
    <property type="match status" value="1"/>
</dbReference>
<dbReference type="OrthoDB" id="2063206at2"/>
<dbReference type="Proteomes" id="UP000095350">
    <property type="component" value="Unassembled WGS sequence"/>
</dbReference>
<proteinExistence type="predicted"/>
<accession>A0A173RPZ2</accession>
<gene>
    <name evidence="1" type="ORF">ERS852572_00527</name>
</gene>
<evidence type="ECO:0000313" key="1">
    <source>
        <dbReference type="EMBL" id="CUM79745.1"/>
    </source>
</evidence>
<dbReference type="RefSeq" id="WP_055193213.1">
    <property type="nucleotide sequence ID" value="NZ_CABIYH010000003.1"/>
</dbReference>
<protein>
    <recommendedName>
        <fullName evidence="3">TnpV protein</fullName>
    </recommendedName>
</protein>
<evidence type="ECO:0000313" key="2">
    <source>
        <dbReference type="Proteomes" id="UP000095350"/>
    </source>
</evidence>
<dbReference type="EMBL" id="CYXZ01000003">
    <property type="protein sequence ID" value="CUM79745.1"/>
    <property type="molecule type" value="Genomic_DNA"/>
</dbReference>
<dbReference type="InterPro" id="IPR026989">
    <property type="entry name" value="TnpV"/>
</dbReference>